<comment type="caution">
    <text evidence="2">The sequence shown here is derived from an EMBL/GenBank/DDBJ whole genome shotgun (WGS) entry which is preliminary data.</text>
</comment>
<feature type="compositionally biased region" description="Acidic residues" evidence="1">
    <location>
        <begin position="163"/>
        <end position="173"/>
    </location>
</feature>
<reference evidence="2" key="1">
    <citation type="journal article" date="2014" name="Front. Microbiol.">
        <title>High frequency of phylogenetically diverse reductive dehalogenase-homologous genes in deep subseafloor sedimentary metagenomes.</title>
        <authorList>
            <person name="Kawai M."/>
            <person name="Futagami T."/>
            <person name="Toyoda A."/>
            <person name="Takaki Y."/>
            <person name="Nishi S."/>
            <person name="Hori S."/>
            <person name="Arai W."/>
            <person name="Tsubouchi T."/>
            <person name="Morono Y."/>
            <person name="Uchiyama I."/>
            <person name="Ito T."/>
            <person name="Fujiyama A."/>
            <person name="Inagaki F."/>
            <person name="Takami H."/>
        </authorList>
    </citation>
    <scope>NUCLEOTIDE SEQUENCE</scope>
    <source>
        <strain evidence="2">Expedition CK06-06</strain>
    </source>
</reference>
<sequence>MNKKHEANCPLCKHPEIAEIERFYGDWYTQKELIDMFELAGEGRTYENESAAYRGILRHMTAKRTPLDRRAKNCLGLLRCFARNGERVMSQVEPITLLTVGQKAASKLAEIEHGLKHHVDGNFTMQQFANVPTEALEQKAIDLVVSIPGAREALKVRLLETPLAEEEERDGDPEIVPVPIPPTKAEGDWEQE</sequence>
<accession>X0SB78</accession>
<evidence type="ECO:0000313" key="2">
    <source>
        <dbReference type="EMBL" id="GAF78313.1"/>
    </source>
</evidence>
<organism evidence="2">
    <name type="scientific">marine sediment metagenome</name>
    <dbReference type="NCBI Taxonomy" id="412755"/>
    <lineage>
        <taxon>unclassified sequences</taxon>
        <taxon>metagenomes</taxon>
        <taxon>ecological metagenomes</taxon>
    </lineage>
</organism>
<feature type="region of interest" description="Disordered" evidence="1">
    <location>
        <begin position="162"/>
        <end position="192"/>
    </location>
</feature>
<protein>
    <submittedName>
        <fullName evidence="2">Uncharacterized protein</fullName>
    </submittedName>
</protein>
<evidence type="ECO:0000256" key="1">
    <source>
        <dbReference type="SAM" id="MobiDB-lite"/>
    </source>
</evidence>
<dbReference type="AlphaFoldDB" id="X0SB78"/>
<proteinExistence type="predicted"/>
<dbReference type="EMBL" id="BARS01009698">
    <property type="protein sequence ID" value="GAF78313.1"/>
    <property type="molecule type" value="Genomic_DNA"/>
</dbReference>
<name>X0SB78_9ZZZZ</name>
<gene>
    <name evidence="2" type="ORF">S01H1_18174</name>
</gene>